<feature type="chain" id="PRO_5045517984" evidence="1">
    <location>
        <begin position="16"/>
        <end position="163"/>
    </location>
</feature>
<protein>
    <submittedName>
        <fullName evidence="2">Uncharacterized protein</fullName>
    </submittedName>
</protein>
<accession>A0ABQ4ZHM8</accession>
<dbReference type="EMBL" id="BQNB010011293">
    <property type="protein sequence ID" value="GJS88702.1"/>
    <property type="molecule type" value="Genomic_DNA"/>
</dbReference>
<name>A0ABQ4ZHM8_9ASTR</name>
<dbReference type="Proteomes" id="UP001151760">
    <property type="component" value="Unassembled WGS sequence"/>
</dbReference>
<keyword evidence="3" id="KW-1185">Reference proteome</keyword>
<feature type="signal peptide" evidence="1">
    <location>
        <begin position="1"/>
        <end position="15"/>
    </location>
</feature>
<evidence type="ECO:0000313" key="3">
    <source>
        <dbReference type="Proteomes" id="UP001151760"/>
    </source>
</evidence>
<gene>
    <name evidence="2" type="ORF">Tco_0771338</name>
</gene>
<evidence type="ECO:0000313" key="2">
    <source>
        <dbReference type="EMBL" id="GJS88702.1"/>
    </source>
</evidence>
<reference evidence="2" key="2">
    <citation type="submission" date="2022-01" db="EMBL/GenBank/DDBJ databases">
        <authorList>
            <person name="Yamashiro T."/>
            <person name="Shiraishi A."/>
            <person name="Satake H."/>
            <person name="Nakayama K."/>
        </authorList>
    </citation>
    <scope>NUCLEOTIDE SEQUENCE</scope>
</reference>
<keyword evidence="1" id="KW-0732">Signal</keyword>
<proteinExistence type="predicted"/>
<sequence length="163" mass="18795">MLIWFLMFEKRGVTSFLIFFNFTLVNSRRKDVTGIRMTETSLKFFDFNTSSLQEDARYQRKRKSLMNMYLRFHDVLHLSGGHWCCGYDHDSSGIWLGTNRQEVPARFRLVIQSTDMGREWSLSSSNIGCNTMGFAAALAVLFTEASQSRQHGMSDPARRGLTD</sequence>
<reference evidence="2" key="1">
    <citation type="journal article" date="2022" name="Int. J. Mol. Sci.">
        <title>Draft Genome of Tanacetum Coccineum: Genomic Comparison of Closely Related Tanacetum-Family Plants.</title>
        <authorList>
            <person name="Yamashiro T."/>
            <person name="Shiraishi A."/>
            <person name="Nakayama K."/>
            <person name="Satake H."/>
        </authorList>
    </citation>
    <scope>NUCLEOTIDE SEQUENCE</scope>
</reference>
<evidence type="ECO:0000256" key="1">
    <source>
        <dbReference type="SAM" id="SignalP"/>
    </source>
</evidence>
<comment type="caution">
    <text evidence="2">The sequence shown here is derived from an EMBL/GenBank/DDBJ whole genome shotgun (WGS) entry which is preliminary data.</text>
</comment>
<organism evidence="2 3">
    <name type="scientific">Tanacetum coccineum</name>
    <dbReference type="NCBI Taxonomy" id="301880"/>
    <lineage>
        <taxon>Eukaryota</taxon>
        <taxon>Viridiplantae</taxon>
        <taxon>Streptophyta</taxon>
        <taxon>Embryophyta</taxon>
        <taxon>Tracheophyta</taxon>
        <taxon>Spermatophyta</taxon>
        <taxon>Magnoliopsida</taxon>
        <taxon>eudicotyledons</taxon>
        <taxon>Gunneridae</taxon>
        <taxon>Pentapetalae</taxon>
        <taxon>asterids</taxon>
        <taxon>campanulids</taxon>
        <taxon>Asterales</taxon>
        <taxon>Asteraceae</taxon>
        <taxon>Asteroideae</taxon>
        <taxon>Anthemideae</taxon>
        <taxon>Anthemidinae</taxon>
        <taxon>Tanacetum</taxon>
    </lineage>
</organism>